<evidence type="ECO:0000256" key="2">
    <source>
        <dbReference type="SAM" id="SignalP"/>
    </source>
</evidence>
<dbReference type="EMBL" id="FOUO01000001">
    <property type="protein sequence ID" value="SFM24472.1"/>
    <property type="molecule type" value="Genomic_DNA"/>
</dbReference>
<name>A0A1I4P9L3_ECTMO</name>
<organism evidence="3 4">
    <name type="scientific">Ectothiorhodospira mobilis</name>
    <dbReference type="NCBI Taxonomy" id="195064"/>
    <lineage>
        <taxon>Bacteria</taxon>
        <taxon>Pseudomonadati</taxon>
        <taxon>Pseudomonadota</taxon>
        <taxon>Gammaproteobacteria</taxon>
        <taxon>Chromatiales</taxon>
        <taxon>Ectothiorhodospiraceae</taxon>
        <taxon>Ectothiorhodospira</taxon>
    </lineage>
</organism>
<sequence length="380" mass="41194">MMRGVILGAVLLLAGCAPITASMDLSPAEAVRRAVERQDYGRAREILRRQEARGEAALPRSQAVHVQRLAAALEQAMLLQAAGHLRRGEWAAAEAAYRRGLACCPDSRALAAARDRAREEQAARLQALHMRLLLARGRHLARLAGLYPQWLRLAPQDAAARREWEMVRAQVGPMAQALTRLGARALAEDAPFLAVESLELARALAPGEAAERRLQAARAAREDRLQALQERRRAEAESQGRARLAALRGALAAGELMGARRHLQALAADPPAGADLEALRADLERAVTARMESGLEAGRRHYLAGRIREALAVWRGLQRLRPGDAELAAHVRRAERALESLRALEGMSVPAEEAPGDAKAGDIGAQGRTQGGEQEHQQDP</sequence>
<evidence type="ECO:0000313" key="3">
    <source>
        <dbReference type="EMBL" id="SFM24472.1"/>
    </source>
</evidence>
<dbReference type="AlphaFoldDB" id="A0A1I4P9L3"/>
<keyword evidence="2" id="KW-0732">Signal</keyword>
<dbReference type="STRING" id="195064.SAMN05421721_10197"/>
<accession>A0A1I4P9L3</accession>
<evidence type="ECO:0000313" key="4">
    <source>
        <dbReference type="Proteomes" id="UP000199556"/>
    </source>
</evidence>
<dbReference type="PROSITE" id="PS51257">
    <property type="entry name" value="PROKAR_LIPOPROTEIN"/>
    <property type="match status" value="1"/>
</dbReference>
<evidence type="ECO:0008006" key="5">
    <source>
        <dbReference type="Google" id="ProtNLM"/>
    </source>
</evidence>
<feature type="region of interest" description="Disordered" evidence="1">
    <location>
        <begin position="345"/>
        <end position="380"/>
    </location>
</feature>
<dbReference type="Proteomes" id="UP000199556">
    <property type="component" value="Unassembled WGS sequence"/>
</dbReference>
<protein>
    <recommendedName>
        <fullName evidence="5">Tetratricopeptide repeat-containing protein</fullName>
    </recommendedName>
</protein>
<dbReference type="OrthoDB" id="5783700at2"/>
<reference evidence="3 4" key="1">
    <citation type="submission" date="2016-10" db="EMBL/GenBank/DDBJ databases">
        <authorList>
            <person name="de Groot N.N."/>
        </authorList>
    </citation>
    <scope>NUCLEOTIDE SEQUENCE [LARGE SCALE GENOMIC DNA]</scope>
    <source>
        <strain evidence="3 4">DSM 4180</strain>
    </source>
</reference>
<proteinExistence type="predicted"/>
<feature type="chain" id="PRO_5011544131" description="Tetratricopeptide repeat-containing protein" evidence="2">
    <location>
        <begin position="22"/>
        <end position="380"/>
    </location>
</feature>
<gene>
    <name evidence="3" type="ORF">SAMN05421721_10197</name>
</gene>
<evidence type="ECO:0000256" key="1">
    <source>
        <dbReference type="SAM" id="MobiDB-lite"/>
    </source>
</evidence>
<dbReference type="RefSeq" id="WP_090483242.1">
    <property type="nucleotide sequence ID" value="NZ_FOUO01000001.1"/>
</dbReference>
<feature type="signal peptide" evidence="2">
    <location>
        <begin position="1"/>
        <end position="21"/>
    </location>
</feature>
<keyword evidence="4" id="KW-1185">Reference proteome</keyword>